<comment type="caution">
    <text evidence="3">The sequence shown here is derived from an EMBL/GenBank/DDBJ whole genome shotgun (WGS) entry which is preliminary data.</text>
</comment>
<proteinExistence type="predicted"/>
<feature type="non-terminal residue" evidence="3">
    <location>
        <position position="1"/>
    </location>
</feature>
<feature type="domain" description="CAP-Gly" evidence="2">
    <location>
        <begin position="231"/>
        <end position="273"/>
    </location>
</feature>
<accession>A0A7K6B441</accession>
<feature type="region of interest" description="Disordered" evidence="1">
    <location>
        <begin position="286"/>
        <end position="334"/>
    </location>
</feature>
<dbReference type="PANTHER" id="PTHR13958:SF3">
    <property type="entry name" value="CAP-GLY DOMAIN-CONTAINING PROTEIN-RELATED"/>
    <property type="match status" value="1"/>
</dbReference>
<dbReference type="InterPro" id="IPR036859">
    <property type="entry name" value="CAP-Gly_dom_sf"/>
</dbReference>
<keyword evidence="4" id="KW-1185">Reference proteome</keyword>
<dbReference type="InterPro" id="IPR028750">
    <property type="entry name" value="CEP350/CC187"/>
</dbReference>
<evidence type="ECO:0000259" key="2">
    <source>
        <dbReference type="PROSITE" id="PS50245"/>
    </source>
</evidence>
<dbReference type="Gene3D" id="2.30.30.190">
    <property type="entry name" value="CAP Gly-rich-like domain"/>
    <property type="match status" value="1"/>
</dbReference>
<evidence type="ECO:0000313" key="3">
    <source>
        <dbReference type="EMBL" id="NWU97052.1"/>
    </source>
</evidence>
<feature type="region of interest" description="Disordered" evidence="1">
    <location>
        <begin position="1"/>
        <end position="24"/>
    </location>
</feature>
<evidence type="ECO:0000256" key="1">
    <source>
        <dbReference type="SAM" id="MobiDB-lite"/>
    </source>
</evidence>
<dbReference type="AlphaFoldDB" id="A0A7K6B441"/>
<dbReference type="GO" id="GO:0005813">
    <property type="term" value="C:centrosome"/>
    <property type="evidence" value="ECO:0007669"/>
    <property type="project" value="InterPro"/>
</dbReference>
<dbReference type="SUPFAM" id="SSF74924">
    <property type="entry name" value="Cap-Gly domain"/>
    <property type="match status" value="1"/>
</dbReference>
<dbReference type="PROSITE" id="PS50245">
    <property type="entry name" value="CAP_GLY_2"/>
    <property type="match status" value="1"/>
</dbReference>
<dbReference type="InterPro" id="IPR000938">
    <property type="entry name" value="CAP-Gly_domain"/>
</dbReference>
<protein>
    <submittedName>
        <fullName evidence="3">CE350 protein</fullName>
    </submittedName>
</protein>
<dbReference type="EMBL" id="VZRI01009107">
    <property type="protein sequence ID" value="NWU97052.1"/>
    <property type="molecule type" value="Genomic_DNA"/>
</dbReference>
<dbReference type="GO" id="GO:0034453">
    <property type="term" value="P:microtubule anchoring"/>
    <property type="evidence" value="ECO:0007669"/>
    <property type="project" value="InterPro"/>
</dbReference>
<dbReference type="PANTHER" id="PTHR13958">
    <property type="entry name" value="CENTROSOME-ASSOCIATED PROTEIN 350"/>
    <property type="match status" value="1"/>
</dbReference>
<reference evidence="3 4" key="1">
    <citation type="submission" date="2019-09" db="EMBL/GenBank/DDBJ databases">
        <title>Bird 10,000 Genomes (B10K) Project - Family phase.</title>
        <authorList>
            <person name="Zhang G."/>
        </authorList>
    </citation>
    <scope>NUCLEOTIDE SEQUENCE [LARGE SCALE GENOMIC DNA]</scope>
    <source>
        <strain evidence="3">B10K-DU-012-37</strain>
    </source>
</reference>
<dbReference type="GO" id="GO:0008017">
    <property type="term" value="F:microtubule binding"/>
    <property type="evidence" value="ECO:0007669"/>
    <property type="project" value="InterPro"/>
</dbReference>
<feature type="region of interest" description="Disordered" evidence="1">
    <location>
        <begin position="37"/>
        <end position="87"/>
    </location>
</feature>
<sequence length="799" mass="88992">TSKGEDDAMFISDEGPPPTDEGTLSEILSPVDEVLSYGSADLPSSSKKDLSFLSEDLLPPPPLGENAMKNDDSTFSADDFPPPPEQVTVSETRLCEDEDRSLKMDVFPPLPDNAGPEAFPLLHQETAGAFSPQGGSISEEHLVRDISRAKEGLLEHQQEHDTPLQHLELLPMSNPTPAQANEGPDLTMKRCKASLTLPAAEEASDDPLLSFEIGDRVLVKQTQPGTLMFKGQTCFADGHWAGVALDKAEGDNAGTYQGVKYFECAQRCGIFVRPHEISHLLGANENCSSSTGGGDSDSYDDESFEGDHDYSEGGEQEGEFTGHKAGDTRGAGQEVKETRCGLRTALLSCSHQRNCNEFLCHNNFKSLGADRGKPKPTQIKQRILADALPKKSKPGDTDEVNTSKNICGLVEDQKRKKFADDIASELCRKLLFDALIVLAETAQHKYNSTSEKATMNDGPGLRQDDHQKVVPLKEESVVLLPECSAQVSDALLCSLDLLGGRGCHTAAERIITKLVDDAVKEYRKMKRKHGSKADKILHSPSETPPTSFPFLIKILDAGIFGSSDDFTQPNSAQPMLVSQTQKKYKSDPWRSAPWKKTVEVPLVIPHCSSYVKNLSASAVEELWTPENIRSRFRRIGVPKHLECNDLPGNDLETESKRMYNQVVIFDLTRELLCAECQVTANPNTFPWMKENLGSRSSRPLCRTDIDNIKTFVEDEIIKIMNLEKNDLEMRRKLFNMTKYRCCKRDRVDLILIQELCREESQWTSYDDDEFTVKMRVTEDIFNSLILDTIRVLNNIYLRR</sequence>
<gene>
    <name evidence="3" type="primary">Cep350_2</name>
    <name evidence="3" type="ORF">UPUEPO_R15307</name>
</gene>
<dbReference type="Pfam" id="PF01302">
    <property type="entry name" value="CAP_GLY"/>
    <property type="match status" value="1"/>
</dbReference>
<dbReference type="Proteomes" id="UP000544127">
    <property type="component" value="Unassembled WGS sequence"/>
</dbReference>
<organism evidence="3 4">
    <name type="scientific">Upupa epops</name>
    <name type="common">Eurasian hoopoe</name>
    <dbReference type="NCBI Taxonomy" id="57439"/>
    <lineage>
        <taxon>Eukaryota</taxon>
        <taxon>Metazoa</taxon>
        <taxon>Chordata</taxon>
        <taxon>Craniata</taxon>
        <taxon>Vertebrata</taxon>
        <taxon>Euteleostomi</taxon>
        <taxon>Archelosauria</taxon>
        <taxon>Archosauria</taxon>
        <taxon>Dinosauria</taxon>
        <taxon>Saurischia</taxon>
        <taxon>Theropoda</taxon>
        <taxon>Coelurosauria</taxon>
        <taxon>Aves</taxon>
        <taxon>Neognathae</taxon>
        <taxon>Neoaves</taxon>
        <taxon>Telluraves</taxon>
        <taxon>Coraciimorphae</taxon>
        <taxon>Bucerotiformes</taxon>
        <taxon>Upupidae</taxon>
        <taxon>Upupa</taxon>
    </lineage>
</organism>
<dbReference type="SMART" id="SM01052">
    <property type="entry name" value="CAP_GLY"/>
    <property type="match status" value="1"/>
</dbReference>
<feature type="non-terminal residue" evidence="3">
    <location>
        <position position="799"/>
    </location>
</feature>
<dbReference type="OrthoDB" id="306254at2759"/>
<evidence type="ECO:0000313" key="4">
    <source>
        <dbReference type="Proteomes" id="UP000544127"/>
    </source>
</evidence>
<name>A0A7K6B441_UPUEP</name>